<evidence type="ECO:0000256" key="3">
    <source>
        <dbReference type="ARBA" id="ARBA00008281"/>
    </source>
</evidence>
<dbReference type="EMBL" id="FOZG01000003">
    <property type="protein sequence ID" value="SFS12935.1"/>
    <property type="molecule type" value="Genomic_DNA"/>
</dbReference>
<evidence type="ECO:0000256" key="7">
    <source>
        <dbReference type="ARBA" id="ARBA00022779"/>
    </source>
</evidence>
<sequence>MSKTEAPADGAPAPKKKGKLKPLLLFGVGGALLLGGGVGAGLYAAGAGGGGAHAEEKDVPKLVPKGEGEHKAESGEGGGGHESGGEGGEATAGAHGAPLTDAHPDPSKYEATYFAMEQPFTSNLQDSDGLIQVSLGVSTYYDGRVIDNLKRHEMPVRSAILMVLADQDPNVIGTPPGKKALQTALTKSINDVLRQKEGFGGIDDVYFSSFIVQ</sequence>
<keyword evidence="12" id="KW-0282">Flagellum</keyword>
<feature type="region of interest" description="Disordered" evidence="11">
    <location>
        <begin position="47"/>
        <end position="106"/>
    </location>
</feature>
<evidence type="ECO:0000256" key="2">
    <source>
        <dbReference type="ARBA" id="ARBA00004162"/>
    </source>
</evidence>
<feature type="transmembrane region" description="Helical" evidence="10">
    <location>
        <begin position="23"/>
        <end position="45"/>
    </location>
</feature>
<dbReference type="GO" id="GO:0006935">
    <property type="term" value="P:chemotaxis"/>
    <property type="evidence" value="ECO:0007669"/>
    <property type="project" value="UniProtKB-KW"/>
</dbReference>
<evidence type="ECO:0000256" key="4">
    <source>
        <dbReference type="ARBA" id="ARBA00022475"/>
    </source>
</evidence>
<comment type="similarity">
    <text evidence="3 10">Belongs to the FliL family.</text>
</comment>
<dbReference type="PANTHER" id="PTHR35091:SF2">
    <property type="entry name" value="FLAGELLAR PROTEIN FLIL"/>
    <property type="match status" value="1"/>
</dbReference>
<keyword evidence="12" id="KW-0969">Cilium</keyword>
<dbReference type="GO" id="GO:0071978">
    <property type="term" value="P:bacterial-type flagellum-dependent swarming motility"/>
    <property type="evidence" value="ECO:0007669"/>
    <property type="project" value="TreeGrafter"/>
</dbReference>
<dbReference type="Pfam" id="PF03748">
    <property type="entry name" value="FliL"/>
    <property type="match status" value="1"/>
</dbReference>
<evidence type="ECO:0000256" key="6">
    <source>
        <dbReference type="ARBA" id="ARBA00022692"/>
    </source>
</evidence>
<dbReference type="STRING" id="1166337.SAMN05192580_3829"/>
<accession>A0A1I6MB59</accession>
<keyword evidence="13" id="KW-1185">Reference proteome</keyword>
<dbReference type="Proteomes" id="UP000198824">
    <property type="component" value="Unassembled WGS sequence"/>
</dbReference>
<proteinExistence type="inferred from homology"/>
<feature type="compositionally biased region" description="Basic and acidic residues" evidence="11">
    <location>
        <begin position="53"/>
        <end position="74"/>
    </location>
</feature>
<keyword evidence="4" id="KW-1003">Cell membrane</keyword>
<dbReference type="InterPro" id="IPR005503">
    <property type="entry name" value="FliL"/>
</dbReference>
<evidence type="ECO:0000256" key="1">
    <source>
        <dbReference type="ARBA" id="ARBA00002254"/>
    </source>
</evidence>
<organism evidence="12 13">
    <name type="scientific">Sphingomonas jatrophae</name>
    <dbReference type="NCBI Taxonomy" id="1166337"/>
    <lineage>
        <taxon>Bacteria</taxon>
        <taxon>Pseudomonadati</taxon>
        <taxon>Pseudomonadota</taxon>
        <taxon>Alphaproteobacteria</taxon>
        <taxon>Sphingomonadales</taxon>
        <taxon>Sphingomonadaceae</taxon>
        <taxon>Sphingomonas</taxon>
    </lineage>
</organism>
<evidence type="ECO:0000313" key="12">
    <source>
        <dbReference type="EMBL" id="SFS12935.1"/>
    </source>
</evidence>
<dbReference type="AlphaFoldDB" id="A0A1I6MB59"/>
<dbReference type="GO" id="GO:0005886">
    <property type="term" value="C:plasma membrane"/>
    <property type="evidence" value="ECO:0007669"/>
    <property type="project" value="UniProtKB-SubCell"/>
</dbReference>
<dbReference type="PANTHER" id="PTHR35091">
    <property type="entry name" value="FLAGELLAR PROTEIN FLIL"/>
    <property type="match status" value="1"/>
</dbReference>
<keyword evidence="8 10" id="KW-1133">Transmembrane helix</keyword>
<comment type="function">
    <text evidence="1 10">Controls the rotational direction of flagella during chemotaxis.</text>
</comment>
<keyword evidence="10" id="KW-0997">Cell inner membrane</keyword>
<name>A0A1I6MB59_9SPHN</name>
<keyword evidence="12" id="KW-0966">Cell projection</keyword>
<protein>
    <recommendedName>
        <fullName evidence="10">Flagellar protein FliL</fullName>
    </recommendedName>
</protein>
<evidence type="ECO:0000256" key="5">
    <source>
        <dbReference type="ARBA" id="ARBA00022500"/>
    </source>
</evidence>
<dbReference type="GO" id="GO:0009425">
    <property type="term" value="C:bacterial-type flagellum basal body"/>
    <property type="evidence" value="ECO:0007669"/>
    <property type="project" value="InterPro"/>
</dbReference>
<evidence type="ECO:0000256" key="11">
    <source>
        <dbReference type="SAM" id="MobiDB-lite"/>
    </source>
</evidence>
<dbReference type="OrthoDB" id="7058946at2"/>
<keyword evidence="5 10" id="KW-0145">Chemotaxis</keyword>
<keyword evidence="6 10" id="KW-0812">Transmembrane</keyword>
<feature type="compositionally biased region" description="Gly residues" evidence="11">
    <location>
        <begin position="75"/>
        <end position="90"/>
    </location>
</feature>
<reference evidence="12 13" key="1">
    <citation type="submission" date="2016-10" db="EMBL/GenBank/DDBJ databases">
        <authorList>
            <person name="de Groot N.N."/>
        </authorList>
    </citation>
    <scope>NUCLEOTIDE SEQUENCE [LARGE SCALE GENOMIC DNA]</scope>
    <source>
        <strain evidence="12 13">S5-249</strain>
    </source>
</reference>
<evidence type="ECO:0000256" key="9">
    <source>
        <dbReference type="ARBA" id="ARBA00023136"/>
    </source>
</evidence>
<dbReference type="RefSeq" id="WP_093317247.1">
    <property type="nucleotide sequence ID" value="NZ_FOZG01000003.1"/>
</dbReference>
<evidence type="ECO:0000256" key="8">
    <source>
        <dbReference type="ARBA" id="ARBA00022989"/>
    </source>
</evidence>
<evidence type="ECO:0000256" key="10">
    <source>
        <dbReference type="RuleBase" id="RU364125"/>
    </source>
</evidence>
<evidence type="ECO:0000313" key="13">
    <source>
        <dbReference type="Proteomes" id="UP000198824"/>
    </source>
</evidence>
<comment type="subcellular location">
    <subcellularLocation>
        <location evidence="10">Cell inner membrane</location>
    </subcellularLocation>
    <subcellularLocation>
        <location evidence="2">Cell membrane</location>
        <topology evidence="2">Single-pass membrane protein</topology>
    </subcellularLocation>
</comment>
<keyword evidence="9 10" id="KW-0472">Membrane</keyword>
<keyword evidence="7 10" id="KW-0283">Flagellar rotation</keyword>
<gene>
    <name evidence="12" type="ORF">SAMN05192580_3829</name>
</gene>